<evidence type="ECO:0000313" key="1">
    <source>
        <dbReference type="EMBL" id="CAG7730980.1"/>
    </source>
</evidence>
<evidence type="ECO:0000313" key="2">
    <source>
        <dbReference type="Proteomes" id="UP000708208"/>
    </source>
</evidence>
<gene>
    <name evidence="1" type="ORF">AFUS01_LOCUS19593</name>
</gene>
<comment type="caution">
    <text evidence="1">The sequence shown here is derived from an EMBL/GenBank/DDBJ whole genome shotgun (WGS) entry which is preliminary data.</text>
</comment>
<keyword evidence="2" id="KW-1185">Reference proteome</keyword>
<dbReference type="EMBL" id="CAJVCH010203818">
    <property type="protein sequence ID" value="CAG7730980.1"/>
    <property type="molecule type" value="Genomic_DNA"/>
</dbReference>
<accession>A0A8J2K1F2</accession>
<dbReference type="Proteomes" id="UP000708208">
    <property type="component" value="Unassembled WGS sequence"/>
</dbReference>
<proteinExistence type="predicted"/>
<organism evidence="1 2">
    <name type="scientific">Allacma fusca</name>
    <dbReference type="NCBI Taxonomy" id="39272"/>
    <lineage>
        <taxon>Eukaryota</taxon>
        <taxon>Metazoa</taxon>
        <taxon>Ecdysozoa</taxon>
        <taxon>Arthropoda</taxon>
        <taxon>Hexapoda</taxon>
        <taxon>Collembola</taxon>
        <taxon>Symphypleona</taxon>
        <taxon>Sminthuridae</taxon>
        <taxon>Allacma</taxon>
    </lineage>
</organism>
<dbReference type="AlphaFoldDB" id="A0A8J2K1F2"/>
<feature type="non-terminal residue" evidence="1">
    <location>
        <position position="1"/>
    </location>
</feature>
<sequence>QCTEALTSDLSWRMFGRNSFKPENDVFKKGPPSKGEACRTTRSAESPLTLKWCNRRKIE</sequence>
<name>A0A8J2K1F2_9HEXA</name>
<reference evidence="1" key="1">
    <citation type="submission" date="2021-06" db="EMBL/GenBank/DDBJ databases">
        <authorList>
            <person name="Hodson N. C."/>
            <person name="Mongue J. A."/>
            <person name="Jaron S. K."/>
        </authorList>
    </citation>
    <scope>NUCLEOTIDE SEQUENCE</scope>
</reference>
<protein>
    <submittedName>
        <fullName evidence="1">Uncharacterized protein</fullName>
    </submittedName>
</protein>